<sequence>MDRKQQARYSHWRTSVFSSSWLLYAGYYLCRKDVKILQMLPGADPSLGEVANLLFVFGLAYTIGQFFAGILADMKGSRITALIGGLISAVSTAAMVLGHTHRSLLILQMLNGLGQGCGFPALAKLLSSWFDRRERSTVVAWWSASYSLGGVVATGLAAWCATTPLLFPALGWKRSYLLPSVLLAALTIYFYLTTRDEPEDAGLPPLSVEDQGPAKSSWRIVIRRPEIQTIAAMYFFLKMTRYALLFWLPLYLVQTVHYSDVLAGSTSSLFEIFGFVGAVLATYISNRYFQARRYPVAAIMLFALGFMSLMEPLVSTMGWWASATSISLMGILIYGPDALIVSTAVLESVPHREAGRALAFVNGVGSIGQMFSPYLVTRFAHHYGWDNLFNLLLVTSLVSAGIMARKWNHSNLDSDLSSGNALPSLPENEFA</sequence>
<reference evidence="7 8" key="1">
    <citation type="submission" date="2020-08" db="EMBL/GenBank/DDBJ databases">
        <title>Genomic Encyclopedia of Type Strains, Phase IV (KMG-V): Genome sequencing to study the core and pangenomes of soil and plant-associated prokaryotes.</title>
        <authorList>
            <person name="Whitman W."/>
        </authorList>
    </citation>
    <scope>NUCLEOTIDE SEQUENCE [LARGE SCALE GENOMIC DNA]</scope>
    <source>
        <strain evidence="7 8">X5P3</strain>
    </source>
</reference>
<feature type="transmembrane region" description="Helical" evidence="5">
    <location>
        <begin position="296"/>
        <end position="320"/>
    </location>
</feature>
<feature type="transmembrane region" description="Helical" evidence="5">
    <location>
        <begin position="262"/>
        <end position="284"/>
    </location>
</feature>
<dbReference type="PANTHER" id="PTHR43826:SF3">
    <property type="entry name" value="GLUCOSE-6-PHOSPHATE EXCHANGER SLC37A4"/>
    <property type="match status" value="1"/>
</dbReference>
<dbReference type="PROSITE" id="PS50850">
    <property type="entry name" value="MFS"/>
    <property type="match status" value="1"/>
</dbReference>
<dbReference type="AlphaFoldDB" id="A0A7W7ZNF3"/>
<feature type="transmembrane region" description="Helical" evidence="5">
    <location>
        <begin position="176"/>
        <end position="192"/>
    </location>
</feature>
<protein>
    <submittedName>
        <fullName evidence="7">Sugar phosphate permease</fullName>
    </submittedName>
</protein>
<dbReference type="InterPro" id="IPR036259">
    <property type="entry name" value="MFS_trans_sf"/>
</dbReference>
<name>A0A7W7ZNF3_9BACT</name>
<dbReference type="Proteomes" id="UP000584867">
    <property type="component" value="Unassembled WGS sequence"/>
</dbReference>
<proteinExistence type="predicted"/>
<dbReference type="GO" id="GO:0012505">
    <property type="term" value="C:endomembrane system"/>
    <property type="evidence" value="ECO:0007669"/>
    <property type="project" value="UniProtKB-SubCell"/>
</dbReference>
<evidence type="ECO:0000256" key="2">
    <source>
        <dbReference type="ARBA" id="ARBA00022692"/>
    </source>
</evidence>
<evidence type="ECO:0000313" key="7">
    <source>
        <dbReference type="EMBL" id="MBB5062802.1"/>
    </source>
</evidence>
<dbReference type="SUPFAM" id="SSF103473">
    <property type="entry name" value="MFS general substrate transporter"/>
    <property type="match status" value="1"/>
</dbReference>
<keyword evidence="3 5" id="KW-1133">Transmembrane helix</keyword>
<evidence type="ECO:0000256" key="3">
    <source>
        <dbReference type="ARBA" id="ARBA00022989"/>
    </source>
</evidence>
<feature type="transmembrane region" description="Helical" evidence="5">
    <location>
        <begin position="79"/>
        <end position="98"/>
    </location>
</feature>
<keyword evidence="4 5" id="KW-0472">Membrane</keyword>
<dbReference type="InterPro" id="IPR011701">
    <property type="entry name" value="MFS"/>
</dbReference>
<comment type="caution">
    <text evidence="7">The sequence shown here is derived from an EMBL/GenBank/DDBJ whole genome shotgun (WGS) entry which is preliminary data.</text>
</comment>
<evidence type="ECO:0000256" key="5">
    <source>
        <dbReference type="SAM" id="Phobius"/>
    </source>
</evidence>
<feature type="transmembrane region" description="Helical" evidence="5">
    <location>
        <begin position="12"/>
        <end position="30"/>
    </location>
</feature>
<dbReference type="InterPro" id="IPR000849">
    <property type="entry name" value="Sugar_P_transporter"/>
</dbReference>
<feature type="domain" description="Major facilitator superfamily (MFS) profile" evidence="6">
    <location>
        <begin position="1"/>
        <end position="411"/>
    </location>
</feature>
<feature type="transmembrane region" description="Helical" evidence="5">
    <location>
        <begin position="138"/>
        <end position="170"/>
    </location>
</feature>
<evidence type="ECO:0000256" key="1">
    <source>
        <dbReference type="ARBA" id="ARBA00004127"/>
    </source>
</evidence>
<dbReference type="Pfam" id="PF07690">
    <property type="entry name" value="MFS_1"/>
    <property type="match status" value="1"/>
</dbReference>
<dbReference type="PIRSF" id="PIRSF002808">
    <property type="entry name" value="Hexose_phosphate_transp"/>
    <property type="match status" value="1"/>
</dbReference>
<dbReference type="InterPro" id="IPR020846">
    <property type="entry name" value="MFS_dom"/>
</dbReference>
<evidence type="ECO:0000259" key="6">
    <source>
        <dbReference type="PROSITE" id="PS50850"/>
    </source>
</evidence>
<evidence type="ECO:0000256" key="4">
    <source>
        <dbReference type="ARBA" id="ARBA00023136"/>
    </source>
</evidence>
<gene>
    <name evidence="7" type="ORF">HDF15_001139</name>
</gene>
<organism evidence="7 8">
    <name type="scientific">Granulicella mallensis</name>
    <dbReference type="NCBI Taxonomy" id="940614"/>
    <lineage>
        <taxon>Bacteria</taxon>
        <taxon>Pseudomonadati</taxon>
        <taxon>Acidobacteriota</taxon>
        <taxon>Terriglobia</taxon>
        <taxon>Terriglobales</taxon>
        <taxon>Acidobacteriaceae</taxon>
        <taxon>Granulicella</taxon>
    </lineage>
</organism>
<accession>A0A7W7ZNF3</accession>
<dbReference type="Gene3D" id="1.20.1250.20">
    <property type="entry name" value="MFS general substrate transporter like domains"/>
    <property type="match status" value="2"/>
</dbReference>
<dbReference type="RefSeq" id="WP_184253505.1">
    <property type="nucleotide sequence ID" value="NZ_JACHIO010000004.1"/>
</dbReference>
<dbReference type="GO" id="GO:0016020">
    <property type="term" value="C:membrane"/>
    <property type="evidence" value="ECO:0007669"/>
    <property type="project" value="InterPro"/>
</dbReference>
<dbReference type="GO" id="GO:0035435">
    <property type="term" value="P:phosphate ion transmembrane transport"/>
    <property type="evidence" value="ECO:0007669"/>
    <property type="project" value="TreeGrafter"/>
</dbReference>
<dbReference type="EMBL" id="JACHIO010000004">
    <property type="protein sequence ID" value="MBB5062802.1"/>
    <property type="molecule type" value="Genomic_DNA"/>
</dbReference>
<dbReference type="GO" id="GO:0061513">
    <property type="term" value="F:glucose 6-phosphate:phosphate antiporter activity"/>
    <property type="evidence" value="ECO:0007669"/>
    <property type="project" value="TreeGrafter"/>
</dbReference>
<feature type="transmembrane region" description="Helical" evidence="5">
    <location>
        <begin position="229"/>
        <end position="250"/>
    </location>
</feature>
<dbReference type="InterPro" id="IPR051337">
    <property type="entry name" value="OPA_Antiporter"/>
</dbReference>
<comment type="subcellular location">
    <subcellularLocation>
        <location evidence="1">Endomembrane system</location>
        <topology evidence="1">Multi-pass membrane protein</topology>
    </subcellularLocation>
</comment>
<feature type="transmembrane region" description="Helical" evidence="5">
    <location>
        <begin position="326"/>
        <end position="346"/>
    </location>
</feature>
<evidence type="ECO:0000313" key="8">
    <source>
        <dbReference type="Proteomes" id="UP000584867"/>
    </source>
</evidence>
<feature type="transmembrane region" description="Helical" evidence="5">
    <location>
        <begin position="104"/>
        <end position="126"/>
    </location>
</feature>
<feature type="transmembrane region" description="Helical" evidence="5">
    <location>
        <begin position="358"/>
        <end position="376"/>
    </location>
</feature>
<feature type="transmembrane region" description="Helical" evidence="5">
    <location>
        <begin position="50"/>
        <end position="72"/>
    </location>
</feature>
<dbReference type="PANTHER" id="PTHR43826">
    <property type="entry name" value="GLUCOSE-6-PHOSPHATE EXCHANGER SLC37A4"/>
    <property type="match status" value="1"/>
</dbReference>
<keyword evidence="2 5" id="KW-0812">Transmembrane</keyword>